<protein>
    <submittedName>
        <fullName evidence="1">Uncharacterized protein</fullName>
    </submittedName>
</protein>
<dbReference type="EMBL" id="JARBJD010000086">
    <property type="protein sequence ID" value="KAK2953802.1"/>
    <property type="molecule type" value="Genomic_DNA"/>
</dbReference>
<evidence type="ECO:0000313" key="2">
    <source>
        <dbReference type="Proteomes" id="UP001281761"/>
    </source>
</evidence>
<dbReference type="Proteomes" id="UP001281761">
    <property type="component" value="Unassembled WGS sequence"/>
</dbReference>
<proteinExistence type="predicted"/>
<comment type="caution">
    <text evidence="1">The sequence shown here is derived from an EMBL/GenBank/DDBJ whole genome shotgun (WGS) entry which is preliminary data.</text>
</comment>
<accession>A0ABQ9XSA6</accession>
<name>A0ABQ9XSA6_9EUKA</name>
<sequence length="340" mass="37655">MHTSDSEVPIGMESSAFLQFVPNVELSFEDKSAIYCSLVSLIRGNCELDDALQDKAATFLQSLHQPRLKEPDANRIISELVPSTNRSSSGFICTICILLSSSHPKIVVASLWLLHESLMLSSPDHKIDLVQTDFISQLFTILHPLTLPISGNEIIFNLLNWILISSIRLAESTTVRALGIIEPAAQNSHRELVLQRAIQPSSQYLSFLHQQFSLIATGDLGAGFGTLLGRLLHIGPFHHPTLEFVLNSPIVITSQDFLTFAEESYSSHDLLFEIHKSTNELKTQGPEAAQSGKQMMQALISEGFEDSLEMCGNTQIAGNEYEKVVKKKPQEAERNLNANM</sequence>
<gene>
    <name evidence="1" type="ORF">BLNAU_11205</name>
</gene>
<organism evidence="1 2">
    <name type="scientific">Blattamonas nauphoetae</name>
    <dbReference type="NCBI Taxonomy" id="2049346"/>
    <lineage>
        <taxon>Eukaryota</taxon>
        <taxon>Metamonada</taxon>
        <taxon>Preaxostyla</taxon>
        <taxon>Oxymonadida</taxon>
        <taxon>Blattamonas</taxon>
    </lineage>
</organism>
<evidence type="ECO:0000313" key="1">
    <source>
        <dbReference type="EMBL" id="KAK2953802.1"/>
    </source>
</evidence>
<reference evidence="1 2" key="1">
    <citation type="journal article" date="2022" name="bioRxiv">
        <title>Genomics of Preaxostyla Flagellates Illuminates Evolutionary Transitions and the Path Towards Mitochondrial Loss.</title>
        <authorList>
            <person name="Novak L.V.F."/>
            <person name="Treitli S.C."/>
            <person name="Pyrih J."/>
            <person name="Halakuc P."/>
            <person name="Pipaliya S.V."/>
            <person name="Vacek V."/>
            <person name="Brzon O."/>
            <person name="Soukal P."/>
            <person name="Eme L."/>
            <person name="Dacks J.B."/>
            <person name="Karnkowska A."/>
            <person name="Elias M."/>
            <person name="Hampl V."/>
        </authorList>
    </citation>
    <scope>NUCLEOTIDE SEQUENCE [LARGE SCALE GENOMIC DNA]</scope>
    <source>
        <strain evidence="1">NAU3</strain>
        <tissue evidence="1">Gut</tissue>
    </source>
</reference>
<keyword evidence="2" id="KW-1185">Reference proteome</keyword>